<organism evidence="2 4">
    <name type="scientific">Legionella adelaidensis</name>
    <dbReference type="NCBI Taxonomy" id="45056"/>
    <lineage>
        <taxon>Bacteria</taxon>
        <taxon>Pseudomonadati</taxon>
        <taxon>Pseudomonadota</taxon>
        <taxon>Gammaproteobacteria</taxon>
        <taxon>Legionellales</taxon>
        <taxon>Legionellaceae</taxon>
        <taxon>Legionella</taxon>
    </lineage>
</organism>
<evidence type="ECO:0000313" key="4">
    <source>
        <dbReference type="Proteomes" id="UP000054859"/>
    </source>
</evidence>
<dbReference type="InterPro" id="IPR052201">
    <property type="entry name" value="LRR-containing_regulator"/>
</dbReference>
<dbReference type="KEGG" id="ladl:NCTC12735_01466"/>
<dbReference type="OrthoDB" id="5652955at2"/>
<evidence type="ECO:0000256" key="1">
    <source>
        <dbReference type="ARBA" id="ARBA00022737"/>
    </source>
</evidence>
<dbReference type="Proteomes" id="UP000281170">
    <property type="component" value="Plasmid 23"/>
</dbReference>
<dbReference type="Gene3D" id="3.80.10.10">
    <property type="entry name" value="Ribonuclease Inhibitor"/>
    <property type="match status" value="1"/>
</dbReference>
<dbReference type="SUPFAM" id="SSF52047">
    <property type="entry name" value="RNI-like"/>
    <property type="match status" value="1"/>
</dbReference>
<dbReference type="STRING" id="45056.Lade_0761"/>
<dbReference type="Proteomes" id="UP000054859">
    <property type="component" value="Unassembled WGS sequence"/>
</dbReference>
<sequence length="323" mass="36033">MPKNKHYECYPKDFNSAESYYCAFQAIPKGTNSLSLFGIQLGLLAEDVALDLFNNLSPEIRELSLAKNGFGDQPVAHLQRILSNRRSIVGLDISWNNLGNHNGRDLSTALAGLSCLNELNLGWNELCLMETQDLALFLAQLNDSINKVILAGNNLSKKSGSELATIISSIKSAKILDLSENDLGSLIEIDLDQAFAAIGSNVQFLIFRGNNIGTHTRNNLGTVLSKLPQNIIALDLQANNLPFIPLENLSKFKNSAPFIKEIYLSKEELERMPTESWMATKNIFPNLERIYLIDNAQKITTLNFRKRIEILEKDSNYSISLSR</sequence>
<dbReference type="PATRIC" id="fig|45056.6.peg.788"/>
<keyword evidence="4" id="KW-1185">Reference proteome</keyword>
<evidence type="ECO:0000313" key="2">
    <source>
        <dbReference type="EMBL" id="KTC66103.1"/>
    </source>
</evidence>
<evidence type="ECO:0000313" key="5">
    <source>
        <dbReference type="Proteomes" id="UP000281170"/>
    </source>
</evidence>
<dbReference type="PANTHER" id="PTHR24111">
    <property type="entry name" value="LEUCINE-RICH REPEAT-CONTAINING PROTEIN 34"/>
    <property type="match status" value="1"/>
</dbReference>
<dbReference type="EMBL" id="LNKA01000001">
    <property type="protein sequence ID" value="KTC66103.1"/>
    <property type="molecule type" value="Genomic_DNA"/>
</dbReference>
<dbReference type="EMBL" id="LR134432">
    <property type="protein sequence ID" value="VEH85827.1"/>
    <property type="molecule type" value="Genomic_DNA"/>
</dbReference>
<keyword evidence="3" id="KW-0614">Plasmid</keyword>
<keyword evidence="1" id="KW-0677">Repeat</keyword>
<geneLocation type="plasmid" evidence="3 5">
    <name>23</name>
</geneLocation>
<dbReference type="AlphaFoldDB" id="A0A0W0R4Z3"/>
<dbReference type="PANTHER" id="PTHR24111:SF0">
    <property type="entry name" value="LEUCINE-RICH REPEAT-CONTAINING PROTEIN"/>
    <property type="match status" value="1"/>
</dbReference>
<protein>
    <submittedName>
        <fullName evidence="2 3">Leucine-rich repeat-containing protein</fullName>
    </submittedName>
</protein>
<accession>A0A0W0R4Z3</accession>
<evidence type="ECO:0000313" key="3">
    <source>
        <dbReference type="EMBL" id="VEH85827.1"/>
    </source>
</evidence>
<dbReference type="InterPro" id="IPR032675">
    <property type="entry name" value="LRR_dom_sf"/>
</dbReference>
<reference evidence="3 5" key="2">
    <citation type="submission" date="2018-12" db="EMBL/GenBank/DDBJ databases">
        <authorList>
            <consortium name="Pathogen Informatics"/>
        </authorList>
    </citation>
    <scope>NUCLEOTIDE SEQUENCE [LARGE SCALE GENOMIC DNA]</scope>
    <source>
        <strain evidence="3 5">NCTC12735</strain>
        <plasmid evidence="5">23</plasmid>
    </source>
</reference>
<reference evidence="2 4" key="1">
    <citation type="submission" date="2015-11" db="EMBL/GenBank/DDBJ databases">
        <title>Identification of large and diverse effector repertoires of 38 Legionella species.</title>
        <authorList>
            <person name="Burstein D."/>
            <person name="Amaro F."/>
            <person name="Zusman T."/>
            <person name="Lifshitz Z."/>
            <person name="Cohen O."/>
            <person name="Gilbert J.A."/>
            <person name="Pupko T."/>
            <person name="Shuman H.A."/>
            <person name="Segal G."/>
        </authorList>
    </citation>
    <scope>NUCLEOTIDE SEQUENCE [LARGE SCALE GENOMIC DNA]</scope>
    <source>
        <strain evidence="2 4">1762-AUS-E</strain>
    </source>
</reference>
<gene>
    <name evidence="2" type="primary">legL6_1</name>
    <name evidence="2" type="ORF">Lade_0761</name>
    <name evidence="3" type="ORF">NCTC12735_01466</name>
</gene>
<name>A0A0W0R4Z3_9GAMM</name>
<dbReference type="RefSeq" id="WP_131739705.1">
    <property type="nucleotide sequence ID" value="NZ_CAAAHS010000005.1"/>
</dbReference>
<proteinExistence type="predicted"/>